<feature type="transmembrane region" description="Helical" evidence="1">
    <location>
        <begin position="12"/>
        <end position="30"/>
    </location>
</feature>
<proteinExistence type="predicted"/>
<accession>A0ABU2D234</accession>
<keyword evidence="1" id="KW-1133">Transmembrane helix</keyword>
<protein>
    <recommendedName>
        <fullName evidence="4">Cell surface protein</fullName>
    </recommendedName>
</protein>
<keyword evidence="3" id="KW-1185">Reference proteome</keyword>
<sequence>MPEQPKKSRSLIPLYILIVIFYTIVAFRGGEDDIISESVSHESDFQTNLTEGVNYKLWIENPEGPEKINVTISKGSYVAFQNTFTLAHSGRDYLPYHPEFTVKENGTYQVHVNPLDSGTVNLKIESYHLK</sequence>
<organism evidence="2 3">
    <name type="scientific">Methanosarcina baikalica</name>
    <dbReference type="NCBI Taxonomy" id="3073890"/>
    <lineage>
        <taxon>Archaea</taxon>
        <taxon>Methanobacteriati</taxon>
        <taxon>Methanobacteriota</taxon>
        <taxon>Stenosarchaea group</taxon>
        <taxon>Methanomicrobia</taxon>
        <taxon>Methanosarcinales</taxon>
        <taxon>Methanosarcinaceae</taxon>
        <taxon>Methanosarcina</taxon>
    </lineage>
</organism>
<dbReference type="EMBL" id="JAVKPK010000035">
    <property type="protein sequence ID" value="MDR7666046.1"/>
    <property type="molecule type" value="Genomic_DNA"/>
</dbReference>
<keyword evidence="1" id="KW-0812">Transmembrane</keyword>
<reference evidence="3" key="1">
    <citation type="submission" date="2023-07" db="EMBL/GenBank/DDBJ databases">
        <title>Whole-genome sequencing of a new Methanosarcina sp. Z-7115.</title>
        <authorList>
            <person name="Zhilina T.N."/>
            <person name="Merkel A.Y."/>
        </authorList>
    </citation>
    <scope>NUCLEOTIDE SEQUENCE [LARGE SCALE GENOMIC DNA]</scope>
    <source>
        <strain evidence="3">Z-7115</strain>
    </source>
</reference>
<evidence type="ECO:0008006" key="4">
    <source>
        <dbReference type="Google" id="ProtNLM"/>
    </source>
</evidence>
<keyword evidence="1" id="KW-0472">Membrane</keyword>
<evidence type="ECO:0000313" key="2">
    <source>
        <dbReference type="EMBL" id="MDR7666046.1"/>
    </source>
</evidence>
<dbReference type="Proteomes" id="UP001246244">
    <property type="component" value="Unassembled WGS sequence"/>
</dbReference>
<dbReference type="RefSeq" id="WP_310576070.1">
    <property type="nucleotide sequence ID" value="NZ_JAVKPK010000035.1"/>
</dbReference>
<gene>
    <name evidence="2" type="ORF">RG963_09720</name>
</gene>
<evidence type="ECO:0000313" key="3">
    <source>
        <dbReference type="Proteomes" id="UP001246244"/>
    </source>
</evidence>
<name>A0ABU2D234_9EURY</name>
<evidence type="ECO:0000256" key="1">
    <source>
        <dbReference type="SAM" id="Phobius"/>
    </source>
</evidence>
<comment type="caution">
    <text evidence="2">The sequence shown here is derived from an EMBL/GenBank/DDBJ whole genome shotgun (WGS) entry which is preliminary data.</text>
</comment>